<evidence type="ECO:0000313" key="3">
    <source>
        <dbReference type="Proteomes" id="UP000801492"/>
    </source>
</evidence>
<dbReference type="InterPro" id="IPR008906">
    <property type="entry name" value="HATC_C_dom"/>
</dbReference>
<protein>
    <recommendedName>
        <fullName evidence="1">HAT C-terminal dimerisation domain-containing protein</fullName>
    </recommendedName>
</protein>
<dbReference type="InterPro" id="IPR012337">
    <property type="entry name" value="RNaseH-like_sf"/>
</dbReference>
<dbReference type="Proteomes" id="UP000801492">
    <property type="component" value="Unassembled WGS sequence"/>
</dbReference>
<feature type="domain" description="HAT C-terminal dimerisation" evidence="1">
    <location>
        <begin position="139"/>
        <end position="210"/>
    </location>
</feature>
<gene>
    <name evidence="2" type="ORF">ILUMI_23864</name>
</gene>
<dbReference type="EMBL" id="VTPC01090630">
    <property type="protein sequence ID" value="KAF2882299.1"/>
    <property type="molecule type" value="Genomic_DNA"/>
</dbReference>
<dbReference type="OrthoDB" id="6764668at2759"/>
<evidence type="ECO:0000259" key="1">
    <source>
        <dbReference type="Pfam" id="PF05699"/>
    </source>
</evidence>
<name>A0A8K0G1H8_IGNLU</name>
<dbReference type="Pfam" id="PF05699">
    <property type="entry name" value="Dimer_Tnp_hAT"/>
    <property type="match status" value="1"/>
</dbReference>
<evidence type="ECO:0000313" key="2">
    <source>
        <dbReference type="EMBL" id="KAF2882299.1"/>
    </source>
</evidence>
<reference evidence="2" key="1">
    <citation type="submission" date="2019-08" db="EMBL/GenBank/DDBJ databases">
        <title>The genome of the North American firefly Photinus pyralis.</title>
        <authorList>
            <consortium name="Photinus pyralis genome working group"/>
            <person name="Fallon T.R."/>
            <person name="Sander Lower S.E."/>
            <person name="Weng J.-K."/>
        </authorList>
    </citation>
    <scope>NUCLEOTIDE SEQUENCE</scope>
    <source>
        <strain evidence="2">TRF0915ILg1</strain>
        <tissue evidence="2">Whole body</tissue>
    </source>
</reference>
<accession>A0A8K0G1H8</accession>
<proteinExistence type="predicted"/>
<dbReference type="PANTHER" id="PTHR45749:SF37">
    <property type="entry name" value="OS05G0311600 PROTEIN"/>
    <property type="match status" value="1"/>
</dbReference>
<dbReference type="SUPFAM" id="SSF53098">
    <property type="entry name" value="Ribonuclease H-like"/>
    <property type="match status" value="1"/>
</dbReference>
<dbReference type="GO" id="GO:0046983">
    <property type="term" value="F:protein dimerization activity"/>
    <property type="evidence" value="ECO:0007669"/>
    <property type="project" value="InterPro"/>
</dbReference>
<dbReference type="AlphaFoldDB" id="A0A8K0G1H8"/>
<keyword evidence="3" id="KW-1185">Reference proteome</keyword>
<sequence>MGANNMYDTPFTNSTDDQHFSQHITIAMSRSLPSSSGSPADRLSTSRLYVSLPWERVVTHGQLTRFNLRRLGLARAPDPSAPTYKLNKFAEYKKQLPLQDIEEFCKAFPMVDQHNLKTELGIFYSRPEIIGNDNLSGCWNILKFLISFGLDSTAFKEVAKVLKILVTMPMTTSETERCFSTLKLIKTFLRNRMGEERSTALAMLSIEKQLVKNIPDFNKKVIARFCANKNRRMEFHFK</sequence>
<organism evidence="2 3">
    <name type="scientific">Ignelater luminosus</name>
    <name type="common">Cucubano</name>
    <name type="synonym">Pyrophorus luminosus</name>
    <dbReference type="NCBI Taxonomy" id="2038154"/>
    <lineage>
        <taxon>Eukaryota</taxon>
        <taxon>Metazoa</taxon>
        <taxon>Ecdysozoa</taxon>
        <taxon>Arthropoda</taxon>
        <taxon>Hexapoda</taxon>
        <taxon>Insecta</taxon>
        <taxon>Pterygota</taxon>
        <taxon>Neoptera</taxon>
        <taxon>Endopterygota</taxon>
        <taxon>Coleoptera</taxon>
        <taxon>Polyphaga</taxon>
        <taxon>Elateriformia</taxon>
        <taxon>Elateroidea</taxon>
        <taxon>Elateridae</taxon>
        <taxon>Agrypninae</taxon>
        <taxon>Pyrophorini</taxon>
        <taxon>Ignelater</taxon>
    </lineage>
</organism>
<dbReference type="PANTHER" id="PTHR45749">
    <property type="match status" value="1"/>
</dbReference>
<comment type="caution">
    <text evidence="2">The sequence shown here is derived from an EMBL/GenBank/DDBJ whole genome shotgun (WGS) entry which is preliminary data.</text>
</comment>